<reference evidence="7" key="1">
    <citation type="journal article" date="2021" name="Proc. Natl. Acad. Sci. U.S.A.">
        <title>A Catalog of Tens of Thousands of Viruses from Human Metagenomes Reveals Hidden Associations with Chronic Diseases.</title>
        <authorList>
            <person name="Tisza M.J."/>
            <person name="Buck C.B."/>
        </authorList>
    </citation>
    <scope>NUCLEOTIDE SEQUENCE</scope>
    <source>
        <strain evidence="7">Ct0MH15</strain>
    </source>
</reference>
<protein>
    <submittedName>
        <fullName evidence="7">Zonular occludens toxin</fullName>
    </submittedName>
</protein>
<dbReference type="Pfam" id="PF05707">
    <property type="entry name" value="Zot"/>
    <property type="match status" value="1"/>
</dbReference>
<dbReference type="EMBL" id="BK016260">
    <property type="protein sequence ID" value="DAG05496.1"/>
    <property type="molecule type" value="Genomic_DNA"/>
</dbReference>
<proteinExistence type="predicted"/>
<evidence type="ECO:0000256" key="1">
    <source>
        <dbReference type="ARBA" id="ARBA00004379"/>
    </source>
</evidence>
<comment type="subcellular location">
    <subcellularLocation>
        <location evidence="1">Host membrane</location>
        <topology evidence="1">Single-pass membrane protein</topology>
    </subcellularLocation>
</comment>
<evidence type="ECO:0000256" key="2">
    <source>
        <dbReference type="ARBA" id="ARBA00022692"/>
    </source>
</evidence>
<evidence type="ECO:0000256" key="3">
    <source>
        <dbReference type="ARBA" id="ARBA00022870"/>
    </source>
</evidence>
<sequence length="340" mass="37474">MLTLITAVPGSGKTLYTVQRIDEYLMQREVDPETPLEPRPARLVFTNIPLDVECFPEPGNITLFETPEPGSKIEVFDWRDTPSGSLIIYDEAQFFFQTKVDSKRTQEIIEAMSTHRHQGYDIVVITQAPRLLNATVKSLCGKHIHLYRAFGMEGATVYEWQHQVENPNSRVEQLRAVQSIFKFPKRYYGYYQSAEQHTHKRHFPPKLKRLLAVMLLVLAGVGYLFWRDGGLNVVTGGRALAPAPPPAISGAVKAANGAAGEVSPGVSTSTSTAAVEEPDLRDLPYGWSSTPTATPVMGCVANAKRGICQCYGADGGTVALEQAQCLSTLAKPIPRSITRR</sequence>
<accession>A0A8S5VFP8</accession>
<keyword evidence="5" id="KW-0472">Membrane</keyword>
<name>A0A8S5VFP8_9VIRU</name>
<evidence type="ECO:0000256" key="5">
    <source>
        <dbReference type="ARBA" id="ARBA00023136"/>
    </source>
</evidence>
<keyword evidence="3" id="KW-1043">Host membrane</keyword>
<dbReference type="InterPro" id="IPR027417">
    <property type="entry name" value="P-loop_NTPase"/>
</dbReference>
<dbReference type="InterPro" id="IPR008900">
    <property type="entry name" value="Zot_N"/>
</dbReference>
<feature type="domain" description="Zona occludens toxin N-terminal" evidence="6">
    <location>
        <begin position="1"/>
        <end position="197"/>
    </location>
</feature>
<evidence type="ECO:0000313" key="7">
    <source>
        <dbReference type="EMBL" id="DAG05496.1"/>
    </source>
</evidence>
<evidence type="ECO:0000256" key="4">
    <source>
        <dbReference type="ARBA" id="ARBA00022989"/>
    </source>
</evidence>
<evidence type="ECO:0000259" key="6">
    <source>
        <dbReference type="Pfam" id="PF05707"/>
    </source>
</evidence>
<keyword evidence="2" id="KW-0812">Transmembrane</keyword>
<dbReference type="SUPFAM" id="SSF52540">
    <property type="entry name" value="P-loop containing nucleoside triphosphate hydrolases"/>
    <property type="match status" value="1"/>
</dbReference>
<keyword evidence="4" id="KW-1133">Transmembrane helix</keyword>
<organism evidence="7">
    <name type="scientific">Inoviridae sp. ct0MH15</name>
    <dbReference type="NCBI Taxonomy" id="2825775"/>
    <lineage>
        <taxon>Viruses</taxon>
        <taxon>Monodnaviria</taxon>
        <taxon>Loebvirae</taxon>
        <taxon>Hofneiviricota</taxon>
        <taxon>Faserviricetes</taxon>
        <taxon>Tubulavirales</taxon>
        <taxon>Inoviridae</taxon>
    </lineage>
</organism>
<dbReference type="GO" id="GO:0033644">
    <property type="term" value="C:host cell membrane"/>
    <property type="evidence" value="ECO:0007669"/>
    <property type="project" value="UniProtKB-SubCell"/>
</dbReference>
<dbReference type="Gene3D" id="3.40.50.300">
    <property type="entry name" value="P-loop containing nucleotide triphosphate hydrolases"/>
    <property type="match status" value="1"/>
</dbReference>